<keyword evidence="4" id="KW-0012">Acyltransferase</keyword>
<dbReference type="AlphaFoldDB" id="A0A1Y2PCD5"/>
<sequence length="205" mass="21600">MFFLYGASGHGKVILEILKSSGKDVYGIFDDGNNLPSTILEVPILGVFSEDKWNESYALIISIGNNNIRKIIVEKLDVTFGIAIHPKSQISPSVKIGKGTTLMAGSIVNASTRIGEHCIVNTNASLDHDCVIEDFVHISPGAVITGGVSIGEGTHIGAGVIVIPGVKIGKWVTIGAGAVIINNIPDYTTVVGNPGRIIKQKEKNG</sequence>
<dbReference type="InterPro" id="IPR001451">
    <property type="entry name" value="Hexapep"/>
</dbReference>
<dbReference type="Gene3D" id="3.40.50.20">
    <property type="match status" value="1"/>
</dbReference>
<comment type="caution">
    <text evidence="8">The sequence shown here is derived from an EMBL/GenBank/DDBJ whole genome shotgun (WGS) entry which is preliminary data.</text>
</comment>
<feature type="binding site" evidence="6">
    <location>
        <position position="64"/>
    </location>
    <ligand>
        <name>substrate</name>
    </ligand>
</feature>
<dbReference type="Proteomes" id="UP000194221">
    <property type="component" value="Unassembled WGS sequence"/>
</dbReference>
<dbReference type="RefSeq" id="WP_086030620.1">
    <property type="nucleotide sequence ID" value="NZ_LAPZ01000005.1"/>
</dbReference>
<evidence type="ECO:0000313" key="9">
    <source>
        <dbReference type="Proteomes" id="UP000194221"/>
    </source>
</evidence>
<keyword evidence="3" id="KW-0677">Repeat</keyword>
<feature type="site" description="Increases basicity of active site His" evidence="5">
    <location>
        <position position="129"/>
    </location>
</feature>
<evidence type="ECO:0000256" key="1">
    <source>
        <dbReference type="ARBA" id="ARBA00007274"/>
    </source>
</evidence>
<dbReference type="EMBL" id="LAPZ01000005">
    <property type="protein sequence ID" value="OSY88144.1"/>
    <property type="molecule type" value="Genomic_DNA"/>
</dbReference>
<dbReference type="Gene3D" id="2.160.10.10">
    <property type="entry name" value="Hexapeptide repeat proteins"/>
    <property type="match status" value="1"/>
</dbReference>
<dbReference type="Pfam" id="PF00132">
    <property type="entry name" value="Hexapep"/>
    <property type="match status" value="2"/>
</dbReference>
<dbReference type="PANTHER" id="PTHR43300:SF7">
    <property type="entry name" value="UDP-N-ACETYLBACILLOSAMINE N-ACETYLTRANSFERASE"/>
    <property type="match status" value="1"/>
</dbReference>
<evidence type="ECO:0000256" key="5">
    <source>
        <dbReference type="PIRSR" id="PIRSR620019-1"/>
    </source>
</evidence>
<dbReference type="InterPro" id="IPR041561">
    <property type="entry name" value="PglD_N"/>
</dbReference>
<feature type="binding site" evidence="6">
    <location>
        <position position="137"/>
    </location>
    <ligand>
        <name>acetyl-CoA</name>
        <dbReference type="ChEBI" id="CHEBI:57288"/>
    </ligand>
</feature>
<gene>
    <name evidence="8" type="ORF">WH52_09000</name>
</gene>
<evidence type="ECO:0000256" key="4">
    <source>
        <dbReference type="ARBA" id="ARBA00023315"/>
    </source>
</evidence>
<dbReference type="CDD" id="cd03360">
    <property type="entry name" value="LbH_AT_putative"/>
    <property type="match status" value="1"/>
</dbReference>
<protein>
    <submittedName>
        <fullName evidence="8">Acetyltransferase</fullName>
    </submittedName>
</protein>
<dbReference type="GO" id="GO:0016746">
    <property type="term" value="F:acyltransferase activity"/>
    <property type="evidence" value="ECO:0007669"/>
    <property type="project" value="UniProtKB-KW"/>
</dbReference>
<proteinExistence type="inferred from homology"/>
<dbReference type="FunCoup" id="A0A1Y2PCD5">
    <property type="interactions" value="207"/>
</dbReference>
<dbReference type="STRING" id="1635173.WH52_09000"/>
<name>A0A1Y2PCD5_9FLAO</name>
<dbReference type="PROSITE" id="PS00101">
    <property type="entry name" value="HEXAPEP_TRANSFERASES"/>
    <property type="match status" value="1"/>
</dbReference>
<organism evidence="8 9">
    <name type="scientific">Tenacibaculum holothuriorum</name>
    <dbReference type="NCBI Taxonomy" id="1635173"/>
    <lineage>
        <taxon>Bacteria</taxon>
        <taxon>Pseudomonadati</taxon>
        <taxon>Bacteroidota</taxon>
        <taxon>Flavobacteriia</taxon>
        <taxon>Flavobacteriales</taxon>
        <taxon>Flavobacteriaceae</taxon>
        <taxon>Tenacibaculum</taxon>
    </lineage>
</organism>
<dbReference type="InterPro" id="IPR050179">
    <property type="entry name" value="Trans_hexapeptide_repeat"/>
</dbReference>
<dbReference type="InterPro" id="IPR011004">
    <property type="entry name" value="Trimer_LpxA-like_sf"/>
</dbReference>
<dbReference type="Pfam" id="PF17836">
    <property type="entry name" value="PglD_N"/>
    <property type="match status" value="1"/>
</dbReference>
<feature type="domain" description="PglD N-terminal" evidence="7">
    <location>
        <begin position="3"/>
        <end position="76"/>
    </location>
</feature>
<dbReference type="NCBIfam" id="TIGR03570">
    <property type="entry name" value="NeuD_NnaD"/>
    <property type="match status" value="1"/>
</dbReference>
<dbReference type="PANTHER" id="PTHR43300">
    <property type="entry name" value="ACETYLTRANSFERASE"/>
    <property type="match status" value="1"/>
</dbReference>
<dbReference type="InParanoid" id="A0A1Y2PCD5"/>
<evidence type="ECO:0000256" key="3">
    <source>
        <dbReference type="ARBA" id="ARBA00022737"/>
    </source>
</evidence>
<feature type="active site" description="Proton acceptor" evidence="5">
    <location>
        <position position="128"/>
    </location>
</feature>
<dbReference type="SUPFAM" id="SSF51161">
    <property type="entry name" value="Trimeric LpxA-like enzymes"/>
    <property type="match status" value="1"/>
</dbReference>
<feature type="binding site" evidence="6">
    <location>
        <begin position="8"/>
        <end position="10"/>
    </location>
    <ligand>
        <name>substrate</name>
    </ligand>
</feature>
<dbReference type="InterPro" id="IPR018357">
    <property type="entry name" value="Hexapep_transf_CS"/>
</dbReference>
<evidence type="ECO:0000256" key="2">
    <source>
        <dbReference type="ARBA" id="ARBA00022679"/>
    </source>
</evidence>
<evidence type="ECO:0000259" key="7">
    <source>
        <dbReference type="Pfam" id="PF17836"/>
    </source>
</evidence>
<dbReference type="InterPro" id="IPR020019">
    <property type="entry name" value="AcTrfase_PglD-like"/>
</dbReference>
<reference evidence="8 9" key="1">
    <citation type="submission" date="2015-03" db="EMBL/GenBank/DDBJ databases">
        <title>Genome sequence of Tenacibaculum sp. S2-2, isolated from intestinal microbiota of sea cucumber, Apostichopus japonicas.</title>
        <authorList>
            <person name="Shao Z."/>
            <person name="Wang L."/>
            <person name="Li X."/>
        </authorList>
    </citation>
    <scope>NUCLEOTIDE SEQUENCE [LARGE SCALE GENOMIC DNA]</scope>
    <source>
        <strain evidence="8 9">S2-2</strain>
    </source>
</reference>
<evidence type="ECO:0000313" key="8">
    <source>
        <dbReference type="EMBL" id="OSY88144.1"/>
    </source>
</evidence>
<dbReference type="OrthoDB" id="9794407at2"/>
<keyword evidence="9" id="KW-1185">Reference proteome</keyword>
<evidence type="ECO:0000256" key="6">
    <source>
        <dbReference type="PIRSR" id="PIRSR620019-2"/>
    </source>
</evidence>
<accession>A0A1Y2PCD5</accession>
<comment type="similarity">
    <text evidence="1">Belongs to the transferase hexapeptide repeat family.</text>
</comment>
<keyword evidence="2 8" id="KW-0808">Transferase</keyword>